<dbReference type="InterPro" id="IPR017972">
    <property type="entry name" value="Cyt_P450_CS"/>
</dbReference>
<dbReference type="PROSITE" id="PS00086">
    <property type="entry name" value="CYTOCHROME_P450"/>
    <property type="match status" value="1"/>
</dbReference>
<dbReference type="EMBL" id="CABPRJ010001894">
    <property type="protein sequence ID" value="VVC39214.1"/>
    <property type="molecule type" value="Genomic_DNA"/>
</dbReference>
<dbReference type="Gene3D" id="1.10.630.10">
    <property type="entry name" value="Cytochrome P450"/>
    <property type="match status" value="1"/>
</dbReference>
<keyword evidence="17" id="KW-1185">Reference proteome</keyword>
<evidence type="ECO:0000256" key="2">
    <source>
        <dbReference type="ARBA" id="ARBA00004174"/>
    </source>
</evidence>
<comment type="subcellular location">
    <subcellularLocation>
        <location evidence="3">Endoplasmic reticulum membrane</location>
        <topology evidence="3">Peripheral membrane protein</topology>
    </subcellularLocation>
    <subcellularLocation>
        <location evidence="2">Microsome membrane</location>
        <topology evidence="2">Peripheral membrane protein</topology>
    </subcellularLocation>
</comment>
<gene>
    <name evidence="16" type="ORF">CINCED_3A021145</name>
</gene>
<dbReference type="SUPFAM" id="SSF48264">
    <property type="entry name" value="Cytochrome P450"/>
    <property type="match status" value="1"/>
</dbReference>
<evidence type="ECO:0000256" key="5">
    <source>
        <dbReference type="ARBA" id="ARBA00022617"/>
    </source>
</evidence>
<dbReference type="PANTHER" id="PTHR24291:SF189">
    <property type="entry name" value="CYTOCHROME P450 4C3-RELATED"/>
    <property type="match status" value="1"/>
</dbReference>
<evidence type="ECO:0000313" key="16">
    <source>
        <dbReference type="EMBL" id="VVC39214.1"/>
    </source>
</evidence>
<dbReference type="GO" id="GO:0020037">
    <property type="term" value="F:heme binding"/>
    <property type="evidence" value="ECO:0007669"/>
    <property type="project" value="InterPro"/>
</dbReference>
<dbReference type="GO" id="GO:0004497">
    <property type="term" value="F:monooxygenase activity"/>
    <property type="evidence" value="ECO:0007669"/>
    <property type="project" value="UniProtKB-KW"/>
</dbReference>
<dbReference type="Pfam" id="PF00067">
    <property type="entry name" value="p450"/>
    <property type="match status" value="1"/>
</dbReference>
<evidence type="ECO:0000256" key="6">
    <source>
        <dbReference type="ARBA" id="ARBA00022723"/>
    </source>
</evidence>
<dbReference type="PRINTS" id="PR00463">
    <property type="entry name" value="EP450I"/>
</dbReference>
<dbReference type="InterPro" id="IPR050196">
    <property type="entry name" value="Cytochrome_P450_Monoox"/>
</dbReference>
<evidence type="ECO:0000256" key="4">
    <source>
        <dbReference type="ARBA" id="ARBA00010617"/>
    </source>
</evidence>
<dbReference type="Proteomes" id="UP000325440">
    <property type="component" value="Unassembled WGS sequence"/>
</dbReference>
<evidence type="ECO:0000256" key="8">
    <source>
        <dbReference type="ARBA" id="ARBA00022848"/>
    </source>
</evidence>
<keyword evidence="15" id="KW-1133">Transmembrane helix</keyword>
<dbReference type="InterPro" id="IPR036396">
    <property type="entry name" value="Cyt_P450_sf"/>
</dbReference>
<evidence type="ECO:0000256" key="13">
    <source>
        <dbReference type="PIRSR" id="PIRSR602401-1"/>
    </source>
</evidence>
<evidence type="ECO:0000256" key="9">
    <source>
        <dbReference type="ARBA" id="ARBA00023002"/>
    </source>
</evidence>
<evidence type="ECO:0000313" key="17">
    <source>
        <dbReference type="Proteomes" id="UP000325440"/>
    </source>
</evidence>
<reference evidence="16 17" key="1">
    <citation type="submission" date="2019-08" db="EMBL/GenBank/DDBJ databases">
        <authorList>
            <person name="Alioto T."/>
            <person name="Alioto T."/>
            <person name="Gomez Garrido J."/>
        </authorList>
    </citation>
    <scope>NUCLEOTIDE SEQUENCE [LARGE SCALE GENOMIC DNA]</scope>
</reference>
<evidence type="ECO:0000256" key="14">
    <source>
        <dbReference type="RuleBase" id="RU000461"/>
    </source>
</evidence>
<keyword evidence="10 13" id="KW-0408">Iron</keyword>
<keyword evidence="5 13" id="KW-0349">Heme</keyword>
<keyword evidence="9 14" id="KW-0560">Oxidoreductase</keyword>
<dbReference type="PRINTS" id="PR00385">
    <property type="entry name" value="P450"/>
</dbReference>
<dbReference type="GO" id="GO:0005789">
    <property type="term" value="C:endoplasmic reticulum membrane"/>
    <property type="evidence" value="ECO:0007669"/>
    <property type="project" value="UniProtKB-SubCell"/>
</dbReference>
<evidence type="ECO:0000256" key="11">
    <source>
        <dbReference type="ARBA" id="ARBA00023033"/>
    </source>
</evidence>
<dbReference type="OrthoDB" id="1470350at2759"/>
<evidence type="ECO:0000256" key="12">
    <source>
        <dbReference type="ARBA" id="ARBA00023136"/>
    </source>
</evidence>
<name>A0A5E4N3G8_9HEMI</name>
<keyword evidence="8" id="KW-0492">Microsome</keyword>
<evidence type="ECO:0000256" key="15">
    <source>
        <dbReference type="SAM" id="Phobius"/>
    </source>
</evidence>
<dbReference type="PANTHER" id="PTHR24291">
    <property type="entry name" value="CYTOCHROME P450 FAMILY 4"/>
    <property type="match status" value="1"/>
</dbReference>
<dbReference type="InterPro" id="IPR002401">
    <property type="entry name" value="Cyt_P450_E_grp-I"/>
</dbReference>
<keyword evidence="11 14" id="KW-0503">Monooxygenase</keyword>
<evidence type="ECO:0000256" key="1">
    <source>
        <dbReference type="ARBA" id="ARBA00001971"/>
    </source>
</evidence>
<dbReference type="GO" id="GO:0005506">
    <property type="term" value="F:iron ion binding"/>
    <property type="evidence" value="ECO:0007669"/>
    <property type="project" value="InterPro"/>
</dbReference>
<evidence type="ECO:0000256" key="3">
    <source>
        <dbReference type="ARBA" id="ARBA00004406"/>
    </source>
</evidence>
<dbReference type="InterPro" id="IPR001128">
    <property type="entry name" value="Cyt_P450"/>
</dbReference>
<sequence length="536" mass="62030">MQMLQDVNYFFERPDILGFQVTGSDLIVNVVIFSLIISWCVYIWNRRHYEKLASKIPGPPAYPIVGSMLQFIGKPRYIIKQINKLIDTYGGEPFKLWFCGCLTVVISKPEDVQIILNSSKALQKSFLFNFGKLLLGDGLFTAPVDKWRIHRRMLSPAFKTENLRKMFFPVIVENSEALIRDLKKQLNETQPFNLLDYVSDTTFRTIYQTTLGCNFDIEPKVEAEFKKLFDRAVELISERLFKPWLYPDFIYSIYSKFTGQQNVYKNAQKLPNYMIDEMKKMYAENKTTKKANINCTADVTVDDEKKKLKVYMDILMELNESGNHKLSDEDFKSEVITILGAGIETTSSTICFCILLLAIHQDIQDKVYDEIYKILGDNKTITFEDTANFVYLKQVIQETLRLFPLTLAFMKEIQDDIKIFSGNYVLPKGTTCLICPLAIHYLPTLYPNPRSFNPGNFDSENIAKRNKYSFIAFGGGKRNCIGEKFAMLNMIVFIATFLRNYSVHTDIKFNDIKLKIRVIMTSKSGYPVTIRPRHQK</sequence>
<organism evidence="16 17">
    <name type="scientific">Cinara cedri</name>
    <dbReference type="NCBI Taxonomy" id="506608"/>
    <lineage>
        <taxon>Eukaryota</taxon>
        <taxon>Metazoa</taxon>
        <taxon>Ecdysozoa</taxon>
        <taxon>Arthropoda</taxon>
        <taxon>Hexapoda</taxon>
        <taxon>Insecta</taxon>
        <taxon>Pterygota</taxon>
        <taxon>Neoptera</taxon>
        <taxon>Paraneoptera</taxon>
        <taxon>Hemiptera</taxon>
        <taxon>Sternorrhyncha</taxon>
        <taxon>Aphidomorpha</taxon>
        <taxon>Aphidoidea</taxon>
        <taxon>Aphididae</taxon>
        <taxon>Lachninae</taxon>
        <taxon>Cinara</taxon>
    </lineage>
</organism>
<proteinExistence type="inferred from homology"/>
<dbReference type="AlphaFoldDB" id="A0A5E4N3G8"/>
<protein>
    <submittedName>
        <fullName evidence="16">Cytochrome P450, E-class, group I,Cytochrome P450,Cytochrome P450, conserved site</fullName>
    </submittedName>
</protein>
<keyword evidence="7" id="KW-0256">Endoplasmic reticulum</keyword>
<keyword evidence="12 15" id="KW-0472">Membrane</keyword>
<evidence type="ECO:0000256" key="10">
    <source>
        <dbReference type="ARBA" id="ARBA00023004"/>
    </source>
</evidence>
<dbReference type="GO" id="GO:0016705">
    <property type="term" value="F:oxidoreductase activity, acting on paired donors, with incorporation or reduction of molecular oxygen"/>
    <property type="evidence" value="ECO:0007669"/>
    <property type="project" value="InterPro"/>
</dbReference>
<feature type="transmembrane region" description="Helical" evidence="15">
    <location>
        <begin position="26"/>
        <end position="45"/>
    </location>
</feature>
<keyword evidence="15" id="KW-0812">Transmembrane</keyword>
<evidence type="ECO:0000256" key="7">
    <source>
        <dbReference type="ARBA" id="ARBA00022824"/>
    </source>
</evidence>
<keyword evidence="6 13" id="KW-0479">Metal-binding</keyword>
<comment type="cofactor">
    <cofactor evidence="1 13">
        <name>heme</name>
        <dbReference type="ChEBI" id="CHEBI:30413"/>
    </cofactor>
</comment>
<feature type="binding site" description="axial binding residue" evidence="13">
    <location>
        <position position="480"/>
    </location>
    <ligand>
        <name>heme</name>
        <dbReference type="ChEBI" id="CHEBI:30413"/>
    </ligand>
    <ligandPart>
        <name>Fe</name>
        <dbReference type="ChEBI" id="CHEBI:18248"/>
    </ligandPart>
</feature>
<accession>A0A5E4N3G8</accession>
<comment type="similarity">
    <text evidence="4 14">Belongs to the cytochrome P450 family.</text>
</comment>